<reference evidence="1" key="1">
    <citation type="submission" date="2022-08" db="UniProtKB">
        <authorList>
            <consortium name="EnsemblMetazoa"/>
        </authorList>
    </citation>
    <scope>IDENTIFICATION</scope>
    <source>
        <strain evidence="1">05x7-T-G4-1.051#20</strain>
    </source>
</reference>
<dbReference type="SUPFAM" id="SSF57196">
    <property type="entry name" value="EGF/Laminin"/>
    <property type="match status" value="1"/>
</dbReference>
<dbReference type="InterPro" id="IPR011042">
    <property type="entry name" value="6-blade_b-propeller_TolB-like"/>
</dbReference>
<protein>
    <recommendedName>
        <fullName evidence="3">Low-density lipoprotein receptor-related protein 4</fullName>
    </recommendedName>
</protein>
<dbReference type="Gene3D" id="2.10.25.10">
    <property type="entry name" value="Laminin"/>
    <property type="match status" value="1"/>
</dbReference>
<evidence type="ECO:0000313" key="2">
    <source>
        <dbReference type="Proteomes" id="UP000005408"/>
    </source>
</evidence>
<dbReference type="PANTHER" id="PTHR46513:SF41">
    <property type="entry name" value="LOW-DENSITY LIPOPROTEIN RECEPTOR-RELATED PROTEIN"/>
    <property type="match status" value="1"/>
</dbReference>
<evidence type="ECO:0008006" key="3">
    <source>
        <dbReference type="Google" id="ProtNLM"/>
    </source>
</evidence>
<evidence type="ECO:0000313" key="1">
    <source>
        <dbReference type="EnsemblMetazoa" id="G4744.2:cds"/>
    </source>
</evidence>
<sequence>MNKRQAFVYRCTGTNPCAHYNGGCSHLCLYTADQGVVCACPMGLELVSNGKTCIVPEAFLLFTSHHDIKRMSLETNHRIRPIPIKGVKTALAIDFHIADDRIYWTDGDLKAR</sequence>
<name>A0A8W8N5H9_MAGGI</name>
<dbReference type="AlphaFoldDB" id="A0A8W8N5H9"/>
<dbReference type="InterPro" id="IPR050778">
    <property type="entry name" value="Cueball_EGF_LRP_Nidogen"/>
</dbReference>
<dbReference type="EnsemblMetazoa" id="G4744.2">
    <property type="protein sequence ID" value="G4744.2:cds"/>
    <property type="gene ID" value="G4744"/>
</dbReference>
<organism evidence="1 2">
    <name type="scientific">Magallana gigas</name>
    <name type="common">Pacific oyster</name>
    <name type="synonym">Crassostrea gigas</name>
    <dbReference type="NCBI Taxonomy" id="29159"/>
    <lineage>
        <taxon>Eukaryota</taxon>
        <taxon>Metazoa</taxon>
        <taxon>Spiralia</taxon>
        <taxon>Lophotrochozoa</taxon>
        <taxon>Mollusca</taxon>
        <taxon>Bivalvia</taxon>
        <taxon>Autobranchia</taxon>
        <taxon>Pteriomorphia</taxon>
        <taxon>Ostreida</taxon>
        <taxon>Ostreoidea</taxon>
        <taxon>Ostreidae</taxon>
        <taxon>Magallana</taxon>
    </lineage>
</organism>
<accession>A0A8W8N5H9</accession>
<dbReference type="PANTHER" id="PTHR46513">
    <property type="entry name" value="VITELLOGENIN RECEPTOR-LIKE PROTEIN-RELATED-RELATED"/>
    <property type="match status" value="1"/>
</dbReference>
<keyword evidence="2" id="KW-1185">Reference proteome</keyword>
<dbReference type="Gene3D" id="2.120.10.30">
    <property type="entry name" value="TolB, C-terminal domain"/>
    <property type="match status" value="1"/>
</dbReference>
<proteinExistence type="predicted"/>
<dbReference type="Pfam" id="PF14670">
    <property type="entry name" value="FXa_inhibition"/>
    <property type="match status" value="1"/>
</dbReference>
<dbReference type="Proteomes" id="UP000005408">
    <property type="component" value="Unassembled WGS sequence"/>
</dbReference>